<feature type="transmembrane region" description="Helical" evidence="1">
    <location>
        <begin position="6"/>
        <end position="21"/>
    </location>
</feature>
<evidence type="ECO:0000313" key="2">
    <source>
        <dbReference type="EMBL" id="GAA0448503.1"/>
    </source>
</evidence>
<feature type="transmembrane region" description="Helical" evidence="1">
    <location>
        <begin position="65"/>
        <end position="84"/>
    </location>
</feature>
<accession>A0ABP3JC06</accession>
<keyword evidence="1" id="KW-0812">Transmembrane</keyword>
<dbReference type="EMBL" id="BAAADM010000061">
    <property type="protein sequence ID" value="GAA0448503.1"/>
    <property type="molecule type" value="Genomic_DNA"/>
</dbReference>
<proteinExistence type="predicted"/>
<organism evidence="2 3">
    <name type="scientific">Lentibacillus halophilus</name>
    <dbReference type="NCBI Taxonomy" id="295065"/>
    <lineage>
        <taxon>Bacteria</taxon>
        <taxon>Bacillati</taxon>
        <taxon>Bacillota</taxon>
        <taxon>Bacilli</taxon>
        <taxon>Bacillales</taxon>
        <taxon>Bacillaceae</taxon>
        <taxon>Lentibacillus</taxon>
    </lineage>
</organism>
<keyword evidence="1" id="KW-0472">Membrane</keyword>
<keyword evidence="1" id="KW-1133">Transmembrane helix</keyword>
<dbReference type="RefSeq" id="WP_343754348.1">
    <property type="nucleotide sequence ID" value="NZ_BAAADM010000061.1"/>
</dbReference>
<protein>
    <submittedName>
        <fullName evidence="2">Uncharacterized protein</fullName>
    </submittedName>
</protein>
<feature type="transmembrane region" description="Helical" evidence="1">
    <location>
        <begin position="91"/>
        <end position="113"/>
    </location>
</feature>
<gene>
    <name evidence="2" type="ORF">GCM10008983_28180</name>
</gene>
<reference evidence="3" key="1">
    <citation type="journal article" date="2019" name="Int. J. Syst. Evol. Microbiol.">
        <title>The Global Catalogue of Microorganisms (GCM) 10K type strain sequencing project: providing services to taxonomists for standard genome sequencing and annotation.</title>
        <authorList>
            <consortium name="The Broad Institute Genomics Platform"/>
            <consortium name="The Broad Institute Genome Sequencing Center for Infectious Disease"/>
            <person name="Wu L."/>
            <person name="Ma J."/>
        </authorList>
    </citation>
    <scope>NUCLEOTIDE SEQUENCE [LARGE SCALE GENOMIC DNA]</scope>
    <source>
        <strain evidence="3">JCM 12149</strain>
    </source>
</reference>
<comment type="caution">
    <text evidence="2">The sequence shown here is derived from an EMBL/GenBank/DDBJ whole genome shotgun (WGS) entry which is preliminary data.</text>
</comment>
<sequence length="157" mass="18954">MFMQVLLWIVLILCWLSLFFIKKTAIKRYMPVTIFTALIITIIFEVAYTYGWWTIHKYITPWGYITHPTIAYGYFPVATLWVFYLTSHKFWIYFLTNVVINVLWVLFGFDLIVKYPGVATMKNLGYWQWFFITITISLIVYGYHRWQEGAFRTPKRN</sequence>
<evidence type="ECO:0000256" key="1">
    <source>
        <dbReference type="SAM" id="Phobius"/>
    </source>
</evidence>
<dbReference type="Proteomes" id="UP001501459">
    <property type="component" value="Unassembled WGS sequence"/>
</dbReference>
<keyword evidence="3" id="KW-1185">Reference proteome</keyword>
<feature type="transmembrane region" description="Helical" evidence="1">
    <location>
        <begin position="33"/>
        <end position="53"/>
    </location>
</feature>
<name>A0ABP3JC06_9BACI</name>
<evidence type="ECO:0000313" key="3">
    <source>
        <dbReference type="Proteomes" id="UP001501459"/>
    </source>
</evidence>
<feature type="transmembrane region" description="Helical" evidence="1">
    <location>
        <begin position="125"/>
        <end position="143"/>
    </location>
</feature>